<name>A0A0L8L6A0_STRVR</name>
<feature type="compositionally biased region" description="Basic and acidic residues" evidence="1">
    <location>
        <begin position="78"/>
        <end position="88"/>
    </location>
</feature>
<protein>
    <recommendedName>
        <fullName evidence="2">Flavodoxin-like domain-containing protein</fullName>
    </recommendedName>
</protein>
<dbReference type="InterPro" id="IPR001226">
    <property type="entry name" value="Flavodoxin_CS"/>
</dbReference>
<dbReference type="Proteomes" id="UP000037023">
    <property type="component" value="Unassembled WGS sequence"/>
</dbReference>
<accession>A0A0L8L6A0</accession>
<dbReference type="OrthoDB" id="3253043at2"/>
<evidence type="ECO:0000256" key="1">
    <source>
        <dbReference type="SAM" id="MobiDB-lite"/>
    </source>
</evidence>
<dbReference type="PROSITE" id="PS50902">
    <property type="entry name" value="FLAVODOXIN_LIKE"/>
    <property type="match status" value="1"/>
</dbReference>
<dbReference type="InterPro" id="IPR008254">
    <property type="entry name" value="Flavodoxin/NO_synth"/>
</dbReference>
<sequence length="181" mass="19483">MRAVIVYESLFGNTREIADAIGEGLKETHPAAEVECMAVVDALPERIGRTDLLVVGGPTHMRGMTTGMSRRMGLKAEKQEAEKEERPFTPEVGAEGPGVRDWFHDTLPKAHTGTHAAAAFDTRADTRLAGAAAGGIARRLRSHGYELVAEPEGFVIEEIDGPLRAGERDRARAWGAALQVA</sequence>
<dbReference type="GO" id="GO:0010181">
    <property type="term" value="F:FMN binding"/>
    <property type="evidence" value="ECO:0007669"/>
    <property type="project" value="InterPro"/>
</dbReference>
<feature type="region of interest" description="Disordered" evidence="1">
    <location>
        <begin position="78"/>
        <end position="97"/>
    </location>
</feature>
<organism evidence="3 4">
    <name type="scientific">Streptomyces viridochromogenes</name>
    <dbReference type="NCBI Taxonomy" id="1938"/>
    <lineage>
        <taxon>Bacteria</taxon>
        <taxon>Bacillati</taxon>
        <taxon>Actinomycetota</taxon>
        <taxon>Actinomycetes</taxon>
        <taxon>Kitasatosporales</taxon>
        <taxon>Streptomycetaceae</taxon>
        <taxon>Streptomyces</taxon>
    </lineage>
</organism>
<evidence type="ECO:0000313" key="3">
    <source>
        <dbReference type="EMBL" id="KOG33672.1"/>
    </source>
</evidence>
<evidence type="ECO:0000259" key="2">
    <source>
        <dbReference type="PROSITE" id="PS50902"/>
    </source>
</evidence>
<dbReference type="AlphaFoldDB" id="A0A0L8L6A0"/>
<comment type="caution">
    <text evidence="3">The sequence shown here is derived from an EMBL/GenBank/DDBJ whole genome shotgun (WGS) entry which is preliminary data.</text>
</comment>
<gene>
    <name evidence="3" type="ORF">ADK34_08000</name>
</gene>
<dbReference type="Gene3D" id="3.40.50.360">
    <property type="match status" value="1"/>
</dbReference>
<evidence type="ECO:0000313" key="4">
    <source>
        <dbReference type="Proteomes" id="UP000037023"/>
    </source>
</evidence>
<dbReference type="InterPro" id="IPR029039">
    <property type="entry name" value="Flavoprotein-like_sf"/>
</dbReference>
<dbReference type="PATRIC" id="fig|1938.6.peg.1756"/>
<dbReference type="SUPFAM" id="SSF52218">
    <property type="entry name" value="Flavoproteins"/>
    <property type="match status" value="1"/>
</dbReference>
<proteinExistence type="predicted"/>
<dbReference type="GO" id="GO:0009055">
    <property type="term" value="F:electron transfer activity"/>
    <property type="evidence" value="ECO:0007669"/>
    <property type="project" value="InterPro"/>
</dbReference>
<feature type="domain" description="Flavodoxin-like" evidence="2">
    <location>
        <begin position="3"/>
        <end position="179"/>
    </location>
</feature>
<reference evidence="3 4" key="1">
    <citation type="submission" date="2015-06" db="EMBL/GenBank/DDBJ databases">
        <authorList>
            <person name="Hoefler B.C."/>
            <person name="Straight P.D."/>
        </authorList>
    </citation>
    <scope>NUCLEOTIDE SEQUENCE [LARGE SCALE GENOMIC DNA]</scope>
    <source>
        <strain evidence="3 4">NRRL 3427</strain>
    </source>
</reference>
<dbReference type="EMBL" id="LGUP01000049">
    <property type="protein sequence ID" value="KOG33672.1"/>
    <property type="molecule type" value="Genomic_DNA"/>
</dbReference>
<dbReference type="PROSITE" id="PS00201">
    <property type="entry name" value="FLAVODOXIN"/>
    <property type="match status" value="1"/>
</dbReference>
<dbReference type="Pfam" id="PF00258">
    <property type="entry name" value="Flavodoxin_1"/>
    <property type="match status" value="1"/>
</dbReference>